<protein>
    <recommendedName>
        <fullName evidence="1">Helicase ATP-binding domain-containing protein</fullName>
    </recommendedName>
</protein>
<dbReference type="InterPro" id="IPR014001">
    <property type="entry name" value="Helicase_ATP-bd"/>
</dbReference>
<dbReference type="InterPro" id="IPR027417">
    <property type="entry name" value="P-loop_NTPase"/>
</dbReference>
<dbReference type="SUPFAM" id="SSF52540">
    <property type="entry name" value="P-loop containing nucleoside triphosphate hydrolases"/>
    <property type="match status" value="1"/>
</dbReference>
<dbReference type="Ensembl" id="ENSJHYT00000003527.1">
    <property type="protein sequence ID" value="ENSJHYP00000002866.1"/>
    <property type="gene ID" value="ENSJHYG00000002390.1"/>
</dbReference>
<dbReference type="InterPro" id="IPR052247">
    <property type="entry name" value="Meiotic_Crossover_Helicase"/>
</dbReference>
<dbReference type="PANTHER" id="PTHR47835">
    <property type="entry name" value="HFM1, ATP DEPENDENT DNA HELICASE HOMOLOG"/>
    <property type="match status" value="1"/>
</dbReference>
<name>A0A8C5IGZ7_JUNHY</name>
<organism evidence="2 3">
    <name type="scientific">Junco hyemalis</name>
    <name type="common">Dark-eyed junco</name>
    <dbReference type="NCBI Taxonomy" id="40217"/>
    <lineage>
        <taxon>Eukaryota</taxon>
        <taxon>Metazoa</taxon>
        <taxon>Chordata</taxon>
        <taxon>Craniata</taxon>
        <taxon>Vertebrata</taxon>
        <taxon>Euteleostomi</taxon>
        <taxon>Archelosauria</taxon>
        <taxon>Archosauria</taxon>
        <taxon>Dinosauria</taxon>
        <taxon>Saurischia</taxon>
        <taxon>Theropoda</taxon>
        <taxon>Coelurosauria</taxon>
        <taxon>Aves</taxon>
        <taxon>Neognathae</taxon>
        <taxon>Neoaves</taxon>
        <taxon>Telluraves</taxon>
        <taxon>Australaves</taxon>
        <taxon>Passeriformes</taxon>
        <taxon>Passerellidae</taxon>
        <taxon>Junco</taxon>
    </lineage>
</organism>
<evidence type="ECO:0000259" key="1">
    <source>
        <dbReference type="PROSITE" id="PS51192"/>
    </source>
</evidence>
<dbReference type="Gene3D" id="3.40.50.300">
    <property type="entry name" value="P-loop containing nucleotide triphosphate hydrolases"/>
    <property type="match status" value="1"/>
</dbReference>
<dbReference type="InterPro" id="IPR011545">
    <property type="entry name" value="DEAD/DEAH_box_helicase_dom"/>
</dbReference>
<reference evidence="2" key="2">
    <citation type="submission" date="2025-09" db="UniProtKB">
        <authorList>
            <consortium name="Ensembl"/>
        </authorList>
    </citation>
    <scope>IDENTIFICATION</scope>
</reference>
<sequence length="299" mass="34290">NTEFKAGSVDVKETGTYLNTSENMKEVTKECFLRNNHHAPITKDSDFTLHRVNNEEIVSENGIKIQSFSNASEILDVTGNYFYSISRKIVHCLSLVYNKGSIFKEFPYFNYAQSKALDDLLYTDRNFVICAPTGSGKTVMFELAITRLLMEAPLPWLNIKVVYMAPIKALCSQRFDDWKEKFGPIGLTCKELTGDTLMDDLFEIHHADIIITTPEKWDSMTRRWRDNSIVQLVRLFLIDEVHVIKDESRGATLEVVVSRMKTVQSSLWRHLEKHDTVPPLRFVAVSATIPNTQDVRVTF</sequence>
<dbReference type="SMART" id="SM00487">
    <property type="entry name" value="DEXDc"/>
    <property type="match status" value="1"/>
</dbReference>
<dbReference type="GO" id="GO:0043138">
    <property type="term" value="F:3'-5' DNA helicase activity"/>
    <property type="evidence" value="ECO:0007669"/>
    <property type="project" value="UniProtKB-EC"/>
</dbReference>
<evidence type="ECO:0000313" key="3">
    <source>
        <dbReference type="Proteomes" id="UP000694408"/>
    </source>
</evidence>
<dbReference type="Proteomes" id="UP000694408">
    <property type="component" value="Unplaced"/>
</dbReference>
<dbReference type="CDD" id="cd18023">
    <property type="entry name" value="DEXHc_HFM1"/>
    <property type="match status" value="1"/>
</dbReference>
<evidence type="ECO:0000313" key="2">
    <source>
        <dbReference type="Ensembl" id="ENSJHYP00000002866.1"/>
    </source>
</evidence>
<feature type="domain" description="Helicase ATP-binding" evidence="1">
    <location>
        <begin position="118"/>
        <end position="299"/>
    </location>
</feature>
<proteinExistence type="predicted"/>
<dbReference type="FunFam" id="3.40.50.300:FF:000950">
    <property type="entry name" value="probable ATP-dependent DNA helicase HFM1"/>
    <property type="match status" value="1"/>
</dbReference>
<dbReference type="PANTHER" id="PTHR47835:SF3">
    <property type="entry name" value="HELICASE FOR MEIOSIS 1"/>
    <property type="match status" value="1"/>
</dbReference>
<dbReference type="Pfam" id="PF00270">
    <property type="entry name" value="DEAD"/>
    <property type="match status" value="1"/>
</dbReference>
<keyword evidence="3" id="KW-1185">Reference proteome</keyword>
<accession>A0A8C5IGZ7</accession>
<dbReference type="GO" id="GO:0016787">
    <property type="term" value="F:hydrolase activity"/>
    <property type="evidence" value="ECO:0007669"/>
    <property type="project" value="UniProtKB-KW"/>
</dbReference>
<dbReference type="PROSITE" id="PS51192">
    <property type="entry name" value="HELICASE_ATP_BIND_1"/>
    <property type="match status" value="1"/>
</dbReference>
<dbReference type="GO" id="GO:0005524">
    <property type="term" value="F:ATP binding"/>
    <property type="evidence" value="ECO:0007669"/>
    <property type="project" value="InterPro"/>
</dbReference>
<dbReference type="AlphaFoldDB" id="A0A8C5IGZ7"/>
<dbReference type="GO" id="GO:0003676">
    <property type="term" value="F:nucleic acid binding"/>
    <property type="evidence" value="ECO:0007669"/>
    <property type="project" value="InterPro"/>
</dbReference>
<reference evidence="2" key="1">
    <citation type="submission" date="2025-08" db="UniProtKB">
        <authorList>
            <consortium name="Ensembl"/>
        </authorList>
    </citation>
    <scope>IDENTIFICATION</scope>
</reference>